<dbReference type="InterPro" id="IPR047262">
    <property type="entry name" value="PRX-like1"/>
</dbReference>
<keyword evidence="3" id="KW-1185">Reference proteome</keyword>
<dbReference type="GO" id="GO:0016491">
    <property type="term" value="F:oxidoreductase activity"/>
    <property type="evidence" value="ECO:0007669"/>
    <property type="project" value="InterPro"/>
</dbReference>
<dbReference type="Pfam" id="PF00578">
    <property type="entry name" value="AhpC-TSA"/>
    <property type="match status" value="1"/>
</dbReference>
<feature type="domain" description="Thioredoxin" evidence="1">
    <location>
        <begin position="9"/>
        <end position="163"/>
    </location>
</feature>
<evidence type="ECO:0000313" key="2">
    <source>
        <dbReference type="EMBL" id="AVY94337.1"/>
    </source>
</evidence>
<sequence>MALTPSSMLPLGYPLPAFELPDGTGRRYRSEQLAGPAGLLVIFICNHCPYVKHIDPVLAPLGAVLAAQGIGMVAISSNDVVAYPDDAPARMAETAHLLGYTFPYLYDEDQSVAHAFHAACTPDPYLFDAGGHLVWRGQLDASRPGNGIADAADLRRAVAAMLAGQPPLTEQKPSIGCGIKWRKA</sequence>
<evidence type="ECO:0000259" key="1">
    <source>
        <dbReference type="PROSITE" id="PS51352"/>
    </source>
</evidence>
<dbReference type="AlphaFoldDB" id="A0A2S0PAM4"/>
<dbReference type="CDD" id="cd02969">
    <property type="entry name" value="PRX_like1"/>
    <property type="match status" value="1"/>
</dbReference>
<dbReference type="PANTHER" id="PTHR43640:SF1">
    <property type="entry name" value="THIOREDOXIN-DEPENDENT PEROXIREDOXIN"/>
    <property type="match status" value="1"/>
</dbReference>
<dbReference type="STRING" id="1122240.GCA_000620105_00037"/>
<organism evidence="2 3">
    <name type="scientific">Microvirgula aerodenitrificans</name>
    <dbReference type="NCBI Taxonomy" id="57480"/>
    <lineage>
        <taxon>Bacteria</taxon>
        <taxon>Pseudomonadati</taxon>
        <taxon>Pseudomonadota</taxon>
        <taxon>Betaproteobacteria</taxon>
        <taxon>Neisseriales</taxon>
        <taxon>Aquaspirillaceae</taxon>
        <taxon>Microvirgula</taxon>
    </lineage>
</organism>
<dbReference type="OrthoDB" id="9809746at2"/>
<dbReference type="EMBL" id="CP028519">
    <property type="protein sequence ID" value="AVY94337.1"/>
    <property type="molecule type" value="Genomic_DNA"/>
</dbReference>
<dbReference type="RefSeq" id="WP_107889354.1">
    <property type="nucleotide sequence ID" value="NZ_CP028519.1"/>
</dbReference>
<dbReference type="KEGG" id="maer:DAI18_09995"/>
<dbReference type="SUPFAM" id="SSF52833">
    <property type="entry name" value="Thioredoxin-like"/>
    <property type="match status" value="1"/>
</dbReference>
<dbReference type="InterPro" id="IPR000866">
    <property type="entry name" value="AhpC/TSA"/>
</dbReference>
<protein>
    <submittedName>
        <fullName evidence="2">Thioredoxin family protein</fullName>
    </submittedName>
</protein>
<dbReference type="PANTHER" id="PTHR43640">
    <property type="entry name" value="OS07G0260300 PROTEIN"/>
    <property type="match status" value="1"/>
</dbReference>
<evidence type="ECO:0000313" key="3">
    <source>
        <dbReference type="Proteomes" id="UP000244173"/>
    </source>
</evidence>
<gene>
    <name evidence="2" type="ORF">DAI18_09995</name>
</gene>
<proteinExistence type="predicted"/>
<reference evidence="2 3" key="1">
    <citation type="submission" date="2018-04" db="EMBL/GenBank/DDBJ databases">
        <title>Denitrifier Microvirgula.</title>
        <authorList>
            <person name="Anderson E."/>
            <person name="Jang J."/>
            <person name="Ishii S."/>
        </authorList>
    </citation>
    <scope>NUCLEOTIDE SEQUENCE [LARGE SCALE GENOMIC DNA]</scope>
    <source>
        <strain evidence="2 3">BE2.4</strain>
    </source>
</reference>
<dbReference type="GO" id="GO:0016209">
    <property type="term" value="F:antioxidant activity"/>
    <property type="evidence" value="ECO:0007669"/>
    <property type="project" value="InterPro"/>
</dbReference>
<dbReference type="Gene3D" id="3.40.30.10">
    <property type="entry name" value="Glutaredoxin"/>
    <property type="match status" value="1"/>
</dbReference>
<dbReference type="Proteomes" id="UP000244173">
    <property type="component" value="Chromosome"/>
</dbReference>
<dbReference type="InterPro" id="IPR013766">
    <property type="entry name" value="Thioredoxin_domain"/>
</dbReference>
<dbReference type="PROSITE" id="PS51352">
    <property type="entry name" value="THIOREDOXIN_2"/>
    <property type="match status" value="1"/>
</dbReference>
<accession>A0A2S0PAM4</accession>
<dbReference type="InterPro" id="IPR036249">
    <property type="entry name" value="Thioredoxin-like_sf"/>
</dbReference>
<name>A0A2S0PAM4_9NEIS</name>